<feature type="domain" description="EF-hand" evidence="6">
    <location>
        <begin position="1116"/>
        <end position="1151"/>
    </location>
</feature>
<dbReference type="InterPro" id="IPR015070">
    <property type="entry name" value="EF_hand_DJBP"/>
</dbReference>
<feature type="compositionally biased region" description="Low complexity" evidence="5">
    <location>
        <begin position="1333"/>
        <end position="1349"/>
    </location>
</feature>
<feature type="region of interest" description="Disordered" evidence="5">
    <location>
        <begin position="28"/>
        <end position="47"/>
    </location>
</feature>
<feature type="region of interest" description="Disordered" evidence="5">
    <location>
        <begin position="270"/>
        <end position="292"/>
    </location>
</feature>
<keyword evidence="7" id="KW-1185">Reference proteome</keyword>
<feature type="domain" description="EF-hand" evidence="6">
    <location>
        <begin position="1484"/>
        <end position="1519"/>
    </location>
</feature>
<dbReference type="PANTHER" id="PTHR20875:SF2">
    <property type="entry name" value="EF-HAND CALCIUM-BINDING DOMAIN-CONTAINING PROTEIN 6"/>
    <property type="match status" value="1"/>
</dbReference>
<dbReference type="RefSeq" id="XP_005100040.1">
    <property type="nucleotide sequence ID" value="XM_005099983.3"/>
</dbReference>
<feature type="domain" description="EF-hand" evidence="6">
    <location>
        <begin position="666"/>
        <end position="701"/>
    </location>
</feature>
<dbReference type="InterPro" id="IPR052603">
    <property type="entry name" value="EFCB6"/>
</dbReference>
<organism evidence="7 8">
    <name type="scientific">Aplysia californica</name>
    <name type="common">California sea hare</name>
    <dbReference type="NCBI Taxonomy" id="6500"/>
    <lineage>
        <taxon>Eukaryota</taxon>
        <taxon>Metazoa</taxon>
        <taxon>Spiralia</taxon>
        <taxon>Lophotrochozoa</taxon>
        <taxon>Mollusca</taxon>
        <taxon>Gastropoda</taxon>
        <taxon>Heterobranchia</taxon>
        <taxon>Euthyneura</taxon>
        <taxon>Tectipleura</taxon>
        <taxon>Aplysiida</taxon>
        <taxon>Aplysioidea</taxon>
        <taxon>Aplysiidae</taxon>
        <taxon>Aplysia</taxon>
    </lineage>
</organism>
<dbReference type="SUPFAM" id="SSF47473">
    <property type="entry name" value="EF-hand"/>
    <property type="match status" value="7"/>
</dbReference>
<feature type="coiled-coil region" evidence="4">
    <location>
        <begin position="1104"/>
        <end position="1131"/>
    </location>
</feature>
<dbReference type="PANTHER" id="PTHR20875">
    <property type="entry name" value="EF-HAND CALCIUM-BINDING DOMAIN-CONTAINING PROTEIN 6-RELATED"/>
    <property type="match status" value="1"/>
</dbReference>
<keyword evidence="3" id="KW-0106">Calcium</keyword>
<keyword evidence="4" id="KW-0175">Coiled coil</keyword>
<feature type="compositionally biased region" description="Polar residues" evidence="5">
    <location>
        <begin position="277"/>
        <end position="292"/>
    </location>
</feature>
<feature type="compositionally biased region" description="Polar residues" evidence="5">
    <location>
        <begin position="34"/>
        <end position="47"/>
    </location>
</feature>
<dbReference type="InterPro" id="IPR011992">
    <property type="entry name" value="EF-hand-dom_pair"/>
</dbReference>
<feature type="domain" description="EF-hand" evidence="6">
    <location>
        <begin position="320"/>
        <end position="355"/>
    </location>
</feature>
<name>A0ABM0JRR2_APLCA</name>
<dbReference type="Gene3D" id="1.10.238.10">
    <property type="entry name" value="EF-hand"/>
    <property type="match status" value="13"/>
</dbReference>
<dbReference type="PROSITE" id="PS50222">
    <property type="entry name" value="EF_HAND_2"/>
    <property type="match status" value="11"/>
</dbReference>
<dbReference type="PROSITE" id="PS00018">
    <property type="entry name" value="EF_HAND_1"/>
    <property type="match status" value="2"/>
</dbReference>
<feature type="domain" description="EF-hand" evidence="6">
    <location>
        <begin position="186"/>
        <end position="221"/>
    </location>
</feature>
<proteinExistence type="predicted"/>
<keyword evidence="2" id="KW-0677">Repeat</keyword>
<evidence type="ECO:0000313" key="7">
    <source>
        <dbReference type="Proteomes" id="UP000694888"/>
    </source>
</evidence>
<dbReference type="Proteomes" id="UP000694888">
    <property type="component" value="Unplaced"/>
</dbReference>
<evidence type="ECO:0000256" key="4">
    <source>
        <dbReference type="SAM" id="Coils"/>
    </source>
</evidence>
<feature type="compositionally biased region" description="Polar residues" evidence="5">
    <location>
        <begin position="1300"/>
        <end position="1332"/>
    </location>
</feature>
<evidence type="ECO:0000313" key="8">
    <source>
        <dbReference type="RefSeq" id="XP_005100040.1"/>
    </source>
</evidence>
<feature type="domain" description="EF-hand" evidence="6">
    <location>
        <begin position="83"/>
        <end position="118"/>
    </location>
</feature>
<protein>
    <submittedName>
        <fullName evidence="8">EF-hand calcium-binding domain-containing protein 6</fullName>
    </submittedName>
</protein>
<feature type="region of interest" description="Disordered" evidence="5">
    <location>
        <begin position="1298"/>
        <end position="1357"/>
    </location>
</feature>
<accession>A0ABM0JRR2</accession>
<dbReference type="CDD" id="cd00051">
    <property type="entry name" value="EFh"/>
    <property type="match status" value="4"/>
</dbReference>
<dbReference type="InterPro" id="IPR002048">
    <property type="entry name" value="EF_hand_dom"/>
</dbReference>
<dbReference type="GeneID" id="101862802"/>
<sequence>MAQVMPSLRPDSQGVQFTARAALRTRESIGRSPLSRSGRASSIGSLASSGHLAGEGGEVVVATSQPKMSVIEVEAALREKVRSKFDNLRQAFKMYDVDENETVTKGEFRRVLESYCLPLTTEQFDGVVAKIDCVKGGTVVKYVDFLTKFYGGDASNKMRSVRSGPPAPREVNMDMIEKLLRDRVNGNLRSVVRGLQLFDYNMDGKIQRHELRRVLENYCFKFTDQQFDKLWLRYDFHHTGLVNYRDFLKRLGVNVKNSINAPTSDSAAGALKWPKMSSPSSTAGKVASSQLKSQQKEDEKLLKSLTFEQIEIEFRNRMKTNYLKLKKAFMTFDKHLDGYVSIDDLKNILNSFTLPMSDQLFVHLMEKCGVKASGRVAWEIFLEKFQNPVTVGNGQTLPIRPNHRIHPIMETQKIVDWDAIWNQLYKRIQSHYNSLKEAFLQMDKNRDGRVTKKEFRELIEKFTFRLDDRQFKELMSRVDPDQNSRVDYHTFLRLFEEKETKEGHKWLKSVHKYNDKPKPAIVAWETVEELLREKITYYWKDVSDWLTYHDRKGTGYMSKGTLKKIIDMQVLPVSDNHFENLISRCADFQDGKVNYMEFIERLGVDVSPGDVVGLSSQIMYGSGQAEMKRQVDLMNRHNQMAMSQCYRTSEMTADEVIARFKDKMAQLSPALRKAFLTYDKKNKGRITKAQFRAILSDLGILMSDEQYSELMARLNLNNGHMQYMDFIMNFGDPRHSESLGIVSHMDNHRVNPIRGDERTMTALEVESKLRQKLRENFTNLRGAFYKFDDLHRGCLNKSSFRRMLDAFMINMNDDEYEKLCEKLGIVKGCRISYLEFLERFEQRDTAEGHKWLNSVHTYNETFPPKPLSAEEAHNLLGLKAYRQWKDLSKAFRTMDSKGNGIITKQELRDTLHKFTMPMEAEEFKKLWAKLDIDNKGFISHQDFLQRLGAREYAPGDDQGPSSNIISGNYRFLDEHNSLQQQRHEDITWNQANLTNNMPAIMVERQLRDKIRDSYQDFYTAFRKYDMRKLGSLTPDDIQKVLIEQNFFINDEQFFALLDRIGLPTDRSRINYSDFLKAFEDGRKSSYGRQPRDIRIDEFRKLNPQEAEKKLKERLEANIDDVTKALAAFDRDGSGKVPVPEFRRVLDLFCFILTDVQWKHIKSGLSIGPDQCVDYNDFLSSFISGEIDISDQYLQSLQNAFPPGPNPLVSVDEVAERVHEAVVSHYHNILRDFESIDYAKIGSVTAEDFREVLARHIMRMNDEQFERLWNVSPINTYGNLEYKQFLKVFSEDMPIMMDSGPVQSSANKTSAQNLAGQQGRPSTSMSQRPASRVSNRPFSRMSRSSSRSGRAATPLVNAESAERQVKDTVFRYWKEIQKRCRDMDVDNSGTISVTQFGDVLSQYGCLLPPPDFNDLAIKYDINENGRFHYSDFIRHFLLSVKPGEQRVLTNRDRMPAKKLYHPNGTIEEEGEENDAARRTKDCVGQNWKEMRREFRNVDQETKGLVTSEEFRRVLRMFNINLSENEFQQLQDKYDKNFTDWVNYNEFLKHHLH</sequence>
<dbReference type="InterPro" id="IPR018247">
    <property type="entry name" value="EF_Hand_1_Ca_BS"/>
</dbReference>
<gene>
    <name evidence="8" type="primary">LOC101862802</name>
</gene>
<evidence type="ECO:0000259" key="6">
    <source>
        <dbReference type="PROSITE" id="PS50222"/>
    </source>
</evidence>
<evidence type="ECO:0000256" key="1">
    <source>
        <dbReference type="ARBA" id="ARBA00022553"/>
    </source>
</evidence>
<feature type="domain" description="EF-hand" evidence="6">
    <location>
        <begin position="430"/>
        <end position="465"/>
    </location>
</feature>
<evidence type="ECO:0000256" key="3">
    <source>
        <dbReference type="ARBA" id="ARBA00022837"/>
    </source>
</evidence>
<evidence type="ECO:0000256" key="2">
    <source>
        <dbReference type="ARBA" id="ARBA00022737"/>
    </source>
</evidence>
<feature type="domain" description="EF-hand" evidence="6">
    <location>
        <begin position="882"/>
        <end position="917"/>
    </location>
</feature>
<feature type="domain" description="EF-hand" evidence="6">
    <location>
        <begin position="466"/>
        <end position="501"/>
    </location>
</feature>
<dbReference type="Pfam" id="PF13499">
    <property type="entry name" value="EF-hand_7"/>
    <property type="match status" value="2"/>
</dbReference>
<reference evidence="8" key="1">
    <citation type="submission" date="2025-08" db="UniProtKB">
        <authorList>
            <consortium name="RefSeq"/>
        </authorList>
    </citation>
    <scope>IDENTIFICATION</scope>
</reference>
<evidence type="ECO:0000256" key="5">
    <source>
        <dbReference type="SAM" id="MobiDB-lite"/>
    </source>
</evidence>
<feature type="domain" description="EF-hand" evidence="6">
    <location>
        <begin position="918"/>
        <end position="953"/>
    </location>
</feature>
<keyword evidence="1" id="KW-0597">Phosphoprotein</keyword>
<feature type="domain" description="EF-hand" evidence="6">
    <location>
        <begin position="1370"/>
        <end position="1405"/>
    </location>
</feature>
<dbReference type="SMART" id="SM00054">
    <property type="entry name" value="EFh"/>
    <property type="match status" value="11"/>
</dbReference>
<dbReference type="Pfam" id="PF08976">
    <property type="entry name" value="EF-hand_11"/>
    <property type="match status" value="3"/>
</dbReference>